<dbReference type="Pfam" id="PF02902">
    <property type="entry name" value="Peptidase_C48"/>
    <property type="match status" value="1"/>
</dbReference>
<organism evidence="5 6">
    <name type="scientific">Tetracentron sinense</name>
    <name type="common">Spur-leaf</name>
    <dbReference type="NCBI Taxonomy" id="13715"/>
    <lineage>
        <taxon>Eukaryota</taxon>
        <taxon>Viridiplantae</taxon>
        <taxon>Streptophyta</taxon>
        <taxon>Embryophyta</taxon>
        <taxon>Tracheophyta</taxon>
        <taxon>Spermatophyta</taxon>
        <taxon>Magnoliopsida</taxon>
        <taxon>Trochodendrales</taxon>
        <taxon>Trochodendraceae</taxon>
        <taxon>Tetracentron</taxon>
    </lineage>
</organism>
<dbReference type="PROSITE" id="PS50600">
    <property type="entry name" value="ULP_PROTEASE"/>
    <property type="match status" value="1"/>
</dbReference>
<dbReference type="GO" id="GO:0008234">
    <property type="term" value="F:cysteine-type peptidase activity"/>
    <property type="evidence" value="ECO:0007669"/>
    <property type="project" value="InterPro"/>
</dbReference>
<dbReference type="InterPro" id="IPR038765">
    <property type="entry name" value="Papain-like_cys_pep_sf"/>
</dbReference>
<evidence type="ECO:0000259" key="4">
    <source>
        <dbReference type="PROSITE" id="PS50600"/>
    </source>
</evidence>
<evidence type="ECO:0000256" key="2">
    <source>
        <dbReference type="ARBA" id="ARBA00022670"/>
    </source>
</evidence>
<sequence length="394" mass="45561">MLKVDDSGEGFQRTFILYVLCTLFVPHAKQYVSEKYLHTLVDMKTVRKIAWDEFAYSTLVEVICRVKDEKVTNVGGFVLFLQILPCDMSTKLDERGNEVNEQPLLVLSEGLPNLASGVKDEHLHHNDLTELLSKALEQISNLQCIIGEHEAWHVEVEKELARRELHDTQMSYVIEDLRQKIVTQDTIIETLQEQLSKKETSTENDDIVVCIDETFVYRAAFKTLEPGGLLDDMVFIPVNRSGVHWFLVVVDLFRRKVTILDSMMPRRTEQIAPEIRTLGDIEAYMDKIAMSLLLSPLNREDEEEWEELPRYNNRDWLRSMSALKKWKGADDPPPPRRSSQHLRQSATYASDSHRWNAFLDAYDANEEARLEDRRLLRTMVEAYFAPNDGEGLDS</sequence>
<evidence type="ECO:0000256" key="3">
    <source>
        <dbReference type="ARBA" id="ARBA00022801"/>
    </source>
</evidence>
<dbReference type="SUPFAM" id="SSF54001">
    <property type="entry name" value="Cysteine proteinases"/>
    <property type="match status" value="1"/>
</dbReference>
<accession>A0A834YCM7</accession>
<dbReference type="OrthoDB" id="678532at2759"/>
<dbReference type="Proteomes" id="UP000655225">
    <property type="component" value="Unassembled WGS sequence"/>
</dbReference>
<dbReference type="Gene3D" id="3.40.395.10">
    <property type="entry name" value="Adenoviral Proteinase, Chain A"/>
    <property type="match status" value="1"/>
</dbReference>
<feature type="domain" description="Ubiquitin-like protease family profile" evidence="4">
    <location>
        <begin position="129"/>
        <end position="292"/>
    </location>
</feature>
<protein>
    <recommendedName>
        <fullName evidence="4">Ubiquitin-like protease family profile domain-containing protein</fullName>
    </recommendedName>
</protein>
<reference evidence="5 6" key="1">
    <citation type="submission" date="2020-04" db="EMBL/GenBank/DDBJ databases">
        <title>Plant Genome Project.</title>
        <authorList>
            <person name="Zhang R.-G."/>
        </authorList>
    </citation>
    <scope>NUCLEOTIDE SEQUENCE [LARGE SCALE GENOMIC DNA]</scope>
    <source>
        <strain evidence="5">YNK0</strain>
        <tissue evidence="5">Leaf</tissue>
    </source>
</reference>
<evidence type="ECO:0000313" key="5">
    <source>
        <dbReference type="EMBL" id="KAF8379113.1"/>
    </source>
</evidence>
<comment type="caution">
    <text evidence="5">The sequence shown here is derived from an EMBL/GenBank/DDBJ whole genome shotgun (WGS) entry which is preliminary data.</text>
</comment>
<evidence type="ECO:0000313" key="6">
    <source>
        <dbReference type="Proteomes" id="UP000655225"/>
    </source>
</evidence>
<dbReference type="EMBL" id="JABCRI010000022">
    <property type="protein sequence ID" value="KAF8379113.1"/>
    <property type="molecule type" value="Genomic_DNA"/>
</dbReference>
<gene>
    <name evidence="5" type="ORF">HHK36_028542</name>
</gene>
<dbReference type="AlphaFoldDB" id="A0A834YCM7"/>
<dbReference type="InterPro" id="IPR003653">
    <property type="entry name" value="Peptidase_C48_C"/>
</dbReference>
<keyword evidence="2" id="KW-0645">Protease</keyword>
<evidence type="ECO:0000256" key="1">
    <source>
        <dbReference type="ARBA" id="ARBA00005234"/>
    </source>
</evidence>
<proteinExistence type="inferred from homology"/>
<comment type="similarity">
    <text evidence="1">Belongs to the peptidase C48 family.</text>
</comment>
<name>A0A834YCM7_TETSI</name>
<keyword evidence="3" id="KW-0378">Hydrolase</keyword>
<keyword evidence="6" id="KW-1185">Reference proteome</keyword>
<dbReference type="GO" id="GO:0006508">
    <property type="term" value="P:proteolysis"/>
    <property type="evidence" value="ECO:0007669"/>
    <property type="project" value="UniProtKB-KW"/>
</dbReference>